<comment type="similarity">
    <text evidence="1">Belongs to the Gfa family.</text>
</comment>
<evidence type="ECO:0000256" key="4">
    <source>
        <dbReference type="ARBA" id="ARBA00023239"/>
    </source>
</evidence>
<dbReference type="SUPFAM" id="SSF51316">
    <property type="entry name" value="Mss4-like"/>
    <property type="match status" value="1"/>
</dbReference>
<organism evidence="6 7">
    <name type="scientific">Pleurostoma richardsiae</name>
    <dbReference type="NCBI Taxonomy" id="41990"/>
    <lineage>
        <taxon>Eukaryota</taxon>
        <taxon>Fungi</taxon>
        <taxon>Dikarya</taxon>
        <taxon>Ascomycota</taxon>
        <taxon>Pezizomycotina</taxon>
        <taxon>Sordariomycetes</taxon>
        <taxon>Sordariomycetidae</taxon>
        <taxon>Calosphaeriales</taxon>
        <taxon>Pleurostomataceae</taxon>
        <taxon>Pleurostoma</taxon>
    </lineage>
</organism>
<name>A0AA38R3Z9_9PEZI</name>
<evidence type="ECO:0000256" key="2">
    <source>
        <dbReference type="ARBA" id="ARBA00022723"/>
    </source>
</evidence>
<dbReference type="PANTHER" id="PTHR33337">
    <property type="entry name" value="GFA DOMAIN-CONTAINING PROTEIN"/>
    <property type="match status" value="1"/>
</dbReference>
<dbReference type="GO" id="GO:0046872">
    <property type="term" value="F:metal ion binding"/>
    <property type="evidence" value="ECO:0007669"/>
    <property type="project" value="UniProtKB-KW"/>
</dbReference>
<evidence type="ECO:0000256" key="1">
    <source>
        <dbReference type="ARBA" id="ARBA00005495"/>
    </source>
</evidence>
<dbReference type="AlphaFoldDB" id="A0AA38R3Z9"/>
<dbReference type="GO" id="GO:0016846">
    <property type="term" value="F:carbon-sulfur lyase activity"/>
    <property type="evidence" value="ECO:0007669"/>
    <property type="project" value="InterPro"/>
</dbReference>
<keyword evidence="2" id="KW-0479">Metal-binding</keyword>
<dbReference type="EMBL" id="JANBVO010000050">
    <property type="protein sequence ID" value="KAJ9133446.1"/>
    <property type="molecule type" value="Genomic_DNA"/>
</dbReference>
<proteinExistence type="inferred from homology"/>
<accession>A0AA38R3Z9</accession>
<keyword evidence="7" id="KW-1185">Reference proteome</keyword>
<dbReference type="Gene3D" id="3.90.1590.10">
    <property type="entry name" value="glutathione-dependent formaldehyde- activating enzyme (gfa)"/>
    <property type="match status" value="1"/>
</dbReference>
<evidence type="ECO:0000256" key="3">
    <source>
        <dbReference type="ARBA" id="ARBA00022833"/>
    </source>
</evidence>
<reference evidence="6" key="1">
    <citation type="submission" date="2022-07" db="EMBL/GenBank/DDBJ databases">
        <title>Fungi with potential for degradation of polypropylene.</title>
        <authorList>
            <person name="Gostincar C."/>
        </authorList>
    </citation>
    <scope>NUCLEOTIDE SEQUENCE</scope>
    <source>
        <strain evidence="6">EXF-13308</strain>
    </source>
</reference>
<sequence length="148" mass="16181">MEVQCQCGTVTFTIPRAAPLDVYHCHCTECRRQSASAFGTSAIFPADAVFPLAPDLSAKLRVWTRPAKEGRTMDCYFCRTCGARIMHRTREADGTERPTVSVKGGLLDGLDWGVGKHIYTEGAVVPIPEGAEVWEGSPEPVEARPETK</sequence>
<dbReference type="PROSITE" id="PS51891">
    <property type="entry name" value="CENP_V_GFA"/>
    <property type="match status" value="1"/>
</dbReference>
<dbReference type="InterPro" id="IPR006913">
    <property type="entry name" value="CENP-V/GFA"/>
</dbReference>
<protein>
    <recommendedName>
        <fullName evidence="5">CENP-V/GFA domain-containing protein</fullName>
    </recommendedName>
</protein>
<keyword evidence="4" id="KW-0456">Lyase</keyword>
<dbReference type="InterPro" id="IPR011057">
    <property type="entry name" value="Mss4-like_sf"/>
</dbReference>
<comment type="caution">
    <text evidence="6">The sequence shown here is derived from an EMBL/GenBank/DDBJ whole genome shotgun (WGS) entry which is preliminary data.</text>
</comment>
<evidence type="ECO:0000313" key="6">
    <source>
        <dbReference type="EMBL" id="KAJ9133446.1"/>
    </source>
</evidence>
<keyword evidence="3" id="KW-0862">Zinc</keyword>
<dbReference type="Proteomes" id="UP001174694">
    <property type="component" value="Unassembled WGS sequence"/>
</dbReference>
<dbReference type="Pfam" id="PF04828">
    <property type="entry name" value="GFA"/>
    <property type="match status" value="1"/>
</dbReference>
<evidence type="ECO:0000313" key="7">
    <source>
        <dbReference type="Proteomes" id="UP001174694"/>
    </source>
</evidence>
<dbReference type="PANTHER" id="PTHR33337:SF3">
    <property type="entry name" value="CENP-V_GFA DOMAIN-CONTAINING PROTEIN"/>
    <property type="match status" value="1"/>
</dbReference>
<evidence type="ECO:0000259" key="5">
    <source>
        <dbReference type="PROSITE" id="PS51891"/>
    </source>
</evidence>
<feature type="domain" description="CENP-V/GFA" evidence="5">
    <location>
        <begin position="1"/>
        <end position="135"/>
    </location>
</feature>
<gene>
    <name evidence="6" type="ORF">NKR23_g10763</name>
</gene>